<dbReference type="PANTHER" id="PTHR31157:SF1">
    <property type="entry name" value="SCP DOMAIN-CONTAINING PROTEIN"/>
    <property type="match status" value="1"/>
</dbReference>
<feature type="domain" description="SCP" evidence="1">
    <location>
        <begin position="56"/>
        <end position="154"/>
    </location>
</feature>
<dbReference type="SUPFAM" id="SSF55797">
    <property type="entry name" value="PR-1-like"/>
    <property type="match status" value="1"/>
</dbReference>
<dbReference type="PANTHER" id="PTHR31157">
    <property type="entry name" value="SCP DOMAIN-CONTAINING PROTEIN"/>
    <property type="match status" value="1"/>
</dbReference>
<dbReference type="Gene3D" id="3.40.33.10">
    <property type="entry name" value="CAP"/>
    <property type="match status" value="1"/>
</dbReference>
<comment type="caution">
    <text evidence="2">The sequence shown here is derived from an EMBL/GenBank/DDBJ whole genome shotgun (WGS) entry which is preliminary data.</text>
</comment>
<dbReference type="Proteomes" id="UP001183648">
    <property type="component" value="Unassembled WGS sequence"/>
</dbReference>
<accession>A0ABU2BSW5</accession>
<keyword evidence="3" id="KW-1185">Reference proteome</keyword>
<organism evidence="2 3">
    <name type="scientific">Nocardioides marmoribigeumensis</name>
    <dbReference type="NCBI Taxonomy" id="433649"/>
    <lineage>
        <taxon>Bacteria</taxon>
        <taxon>Bacillati</taxon>
        <taxon>Actinomycetota</taxon>
        <taxon>Actinomycetes</taxon>
        <taxon>Propionibacteriales</taxon>
        <taxon>Nocardioidaceae</taxon>
        <taxon>Nocardioides</taxon>
    </lineage>
</organism>
<evidence type="ECO:0000313" key="3">
    <source>
        <dbReference type="Proteomes" id="UP001183648"/>
    </source>
</evidence>
<evidence type="ECO:0000259" key="1">
    <source>
        <dbReference type="Pfam" id="PF00188"/>
    </source>
</evidence>
<sequence length="165" mass="18340">MTIAATTRRILIAIIAVLASGFAVLGGTTASADAASLSYIRSIAPNTYEARVITWINRERTARGLVPVKGQTCTDYYAERWSRYLGRSLTFFHQDLDPFFDRCHARYAGETLARGAVSPKEIVNLWMHSDGHRAILLSKSPRRIGVGAFLDSRGDWLVAADFTRF</sequence>
<reference evidence="2 3" key="1">
    <citation type="submission" date="2023-07" db="EMBL/GenBank/DDBJ databases">
        <title>Sequencing the genomes of 1000 actinobacteria strains.</title>
        <authorList>
            <person name="Klenk H.-P."/>
        </authorList>
    </citation>
    <scope>NUCLEOTIDE SEQUENCE [LARGE SCALE GENOMIC DNA]</scope>
    <source>
        <strain evidence="2 3">DSM 19426</strain>
    </source>
</reference>
<name>A0ABU2BSW5_9ACTN</name>
<dbReference type="Pfam" id="PF00188">
    <property type="entry name" value="CAP"/>
    <property type="match status" value="1"/>
</dbReference>
<protein>
    <submittedName>
        <fullName evidence="2">Uncharacterized protein YkwD</fullName>
    </submittedName>
</protein>
<gene>
    <name evidence="2" type="ORF">J2S63_001278</name>
</gene>
<dbReference type="CDD" id="cd05379">
    <property type="entry name" value="CAP_bacterial"/>
    <property type="match status" value="1"/>
</dbReference>
<dbReference type="InterPro" id="IPR014044">
    <property type="entry name" value="CAP_dom"/>
</dbReference>
<dbReference type="RefSeq" id="WP_310300117.1">
    <property type="nucleotide sequence ID" value="NZ_BAAAPS010000001.1"/>
</dbReference>
<dbReference type="EMBL" id="JAVDYG010000001">
    <property type="protein sequence ID" value="MDR7361725.1"/>
    <property type="molecule type" value="Genomic_DNA"/>
</dbReference>
<dbReference type="InterPro" id="IPR035940">
    <property type="entry name" value="CAP_sf"/>
</dbReference>
<evidence type="ECO:0000313" key="2">
    <source>
        <dbReference type="EMBL" id="MDR7361725.1"/>
    </source>
</evidence>
<proteinExistence type="predicted"/>